<keyword evidence="3" id="KW-1185">Reference proteome</keyword>
<evidence type="ECO:0000256" key="1">
    <source>
        <dbReference type="SAM" id="MobiDB-lite"/>
    </source>
</evidence>
<comment type="caution">
    <text evidence="2">The sequence shown here is derived from an EMBL/GenBank/DDBJ whole genome shotgun (WGS) entry which is preliminary data.</text>
</comment>
<dbReference type="Gene3D" id="3.90.1720.10">
    <property type="entry name" value="endopeptidase domain like (from Nostoc punctiforme)"/>
    <property type="match status" value="1"/>
</dbReference>
<evidence type="ECO:0008006" key="4">
    <source>
        <dbReference type="Google" id="ProtNLM"/>
    </source>
</evidence>
<gene>
    <name evidence="2" type="ORF">HKD39_06340</name>
</gene>
<dbReference type="RefSeq" id="WP_171199044.1">
    <property type="nucleotide sequence ID" value="NZ_JABEND010000003.1"/>
</dbReference>
<organism evidence="2 3">
    <name type="scientific">Nakamurella aerolata</name>
    <dbReference type="NCBI Taxonomy" id="1656892"/>
    <lineage>
        <taxon>Bacteria</taxon>
        <taxon>Bacillati</taxon>
        <taxon>Actinomycetota</taxon>
        <taxon>Actinomycetes</taxon>
        <taxon>Nakamurellales</taxon>
        <taxon>Nakamurellaceae</taxon>
        <taxon>Nakamurella</taxon>
    </lineage>
</organism>
<protein>
    <recommendedName>
        <fullName evidence="4">NlpC/P60 domain-containing protein</fullName>
    </recommendedName>
</protein>
<sequence>MPELRVHDEGICMNGKKIVAAVTGTAALVGGLVVLGAQQSTTAPSNAAAAQQSVTDRGGNPRMWDAQWQSDTDPQVHYFPAKADLNGRAGTSLNAQTLVEDAYRMGDNVPVVCQATGETAYGSTIWDKTADGYYVADAYVKTGTDGFADGVPRCEDQGVPFEQRPADPPAPEPAPQPEPPAQPQPPAEPQPANGVRVFPAKTEATIMDGKRADARVVRTVPAGFQVEVVCQAYGGSAAGSNIWNKTTDNLWIPDQQLKTGTDGMVEGMARCDNDQPAGGGSVGGAISRDEVISRGYFWVNQNIPYSMDTNVTYPDPQGKGYRPDCSGFVSMAWRLPSALSTVSLGSVATRIEWEDLQPGDAVGTIGPGTGGAAGHVVLFLRWANAEHTRFVTLEERGGGHGAIQYERAINYPTAGGAFTAKPWRYKNING</sequence>
<proteinExistence type="predicted"/>
<name>A0A849A6R5_9ACTN</name>
<feature type="compositionally biased region" description="Pro residues" evidence="1">
    <location>
        <begin position="166"/>
        <end position="189"/>
    </location>
</feature>
<feature type="region of interest" description="Disordered" evidence="1">
    <location>
        <begin position="145"/>
        <end position="194"/>
    </location>
</feature>
<dbReference type="EMBL" id="JABEND010000003">
    <property type="protein sequence ID" value="NNG35336.1"/>
    <property type="molecule type" value="Genomic_DNA"/>
</dbReference>
<evidence type="ECO:0000313" key="3">
    <source>
        <dbReference type="Proteomes" id="UP000562984"/>
    </source>
</evidence>
<reference evidence="2 3" key="1">
    <citation type="submission" date="2020-05" db="EMBL/GenBank/DDBJ databases">
        <title>Nakamurella sp. DB0629 isolated from air conditioner.</title>
        <authorList>
            <person name="Kim D.H."/>
            <person name="Kim D.-U."/>
        </authorList>
    </citation>
    <scope>NUCLEOTIDE SEQUENCE [LARGE SCALE GENOMIC DNA]</scope>
    <source>
        <strain evidence="2 3">DB0629</strain>
    </source>
</reference>
<accession>A0A849A6R5</accession>
<dbReference type="Proteomes" id="UP000562984">
    <property type="component" value="Unassembled WGS sequence"/>
</dbReference>
<dbReference type="AlphaFoldDB" id="A0A849A6R5"/>
<evidence type="ECO:0000313" key="2">
    <source>
        <dbReference type="EMBL" id="NNG35336.1"/>
    </source>
</evidence>